<dbReference type="InterPro" id="IPR058031">
    <property type="entry name" value="AAA_lid_NorR"/>
</dbReference>
<dbReference type="Pfam" id="PF02954">
    <property type="entry name" value="HTH_8"/>
    <property type="match status" value="1"/>
</dbReference>
<evidence type="ECO:0000256" key="1">
    <source>
        <dbReference type="ARBA" id="ARBA00022741"/>
    </source>
</evidence>
<dbReference type="CDD" id="cd00009">
    <property type="entry name" value="AAA"/>
    <property type="match status" value="1"/>
</dbReference>
<dbReference type="SUPFAM" id="SSF52540">
    <property type="entry name" value="P-loop containing nucleoside triphosphate hydrolases"/>
    <property type="match status" value="1"/>
</dbReference>
<evidence type="ECO:0000256" key="3">
    <source>
        <dbReference type="ARBA" id="ARBA00023015"/>
    </source>
</evidence>
<dbReference type="FunFam" id="3.40.50.300:FF:000006">
    <property type="entry name" value="DNA-binding transcriptional regulator NtrC"/>
    <property type="match status" value="1"/>
</dbReference>
<dbReference type="Pfam" id="PF25601">
    <property type="entry name" value="AAA_lid_14"/>
    <property type="match status" value="1"/>
</dbReference>
<dbReference type="InterPro" id="IPR009057">
    <property type="entry name" value="Homeodomain-like_sf"/>
</dbReference>
<dbReference type="SMART" id="SM00382">
    <property type="entry name" value="AAA"/>
    <property type="match status" value="1"/>
</dbReference>
<dbReference type="PROSITE" id="PS00675">
    <property type="entry name" value="SIGMA54_INTERACT_1"/>
    <property type="match status" value="1"/>
</dbReference>
<dbReference type="AlphaFoldDB" id="A0A833L275"/>
<dbReference type="InterPro" id="IPR025943">
    <property type="entry name" value="Sigma_54_int_dom_ATP-bd_2"/>
</dbReference>
<dbReference type="FunFam" id="1.10.8.60:FF:000014">
    <property type="entry name" value="DNA-binding transcriptional regulator NtrC"/>
    <property type="match status" value="1"/>
</dbReference>
<dbReference type="PANTHER" id="PTHR32071:SF57">
    <property type="entry name" value="C4-DICARBOXYLATE TRANSPORT TRANSCRIPTIONAL REGULATORY PROTEIN DCTD"/>
    <property type="match status" value="1"/>
</dbReference>
<dbReference type="PANTHER" id="PTHR32071">
    <property type="entry name" value="TRANSCRIPTIONAL REGULATORY PROTEIN"/>
    <property type="match status" value="1"/>
</dbReference>
<dbReference type="InterPro" id="IPR025944">
    <property type="entry name" value="Sigma_54_int_dom_CS"/>
</dbReference>
<dbReference type="InterPro" id="IPR025662">
    <property type="entry name" value="Sigma_54_int_dom_ATP-bd_1"/>
</dbReference>
<sequence length="506" mass="56495">MSPTKDSKVKVLVEISNALSSSLNIEKALDSILKVLSDSFEMQRGTITLVDPRTNELKIEVAQGLTKEEKERGRYKIGEGITGRVVATGEPMVVKDIGAEPLFLNRTKARKEIETRKFAFLCVPIKVGNKIIGALSADHLFKGDIKFEEDIKLLTIISAMIGQAVKVRELAEKDKQEVVFENIKLKKELKGKYKFGNIVYNSAVMESVVEGALQVADSQATILIRGESGTGKELIASAIHYASARANKNFIKVACAALPENLLESELFGYERGAFTGALERKIGRFEMADNGTLFLDEIGEMSLAMQVKLLRVLQSRDFERLGGTQTIKVNIRLICATHRNLELMVKEGKFREDLYYRINVFPVFLPGLRERKEDIPLLADHFVHKFNKENKKKIRGMNREALDVLLGYNWPGNVRELENVIERAVVLCQKEIISAKELPPTLSQAPVADIAPIGATLPQIIAAIEKQKIEEAINKHGTQRSAAKALGITERMMGYKIEKYKIGEK</sequence>
<organism evidence="8 9">
    <name type="scientific">Candidatus Saganbacteria bacterium</name>
    <dbReference type="NCBI Taxonomy" id="2575572"/>
    <lineage>
        <taxon>Bacteria</taxon>
        <taxon>Bacillati</taxon>
        <taxon>Saganbacteria</taxon>
    </lineage>
</organism>
<evidence type="ECO:0000259" key="7">
    <source>
        <dbReference type="PROSITE" id="PS50045"/>
    </source>
</evidence>
<dbReference type="InterPro" id="IPR003018">
    <property type="entry name" value="GAF"/>
</dbReference>
<evidence type="ECO:0000256" key="5">
    <source>
        <dbReference type="ARBA" id="ARBA00023159"/>
    </source>
</evidence>
<keyword evidence="6" id="KW-0804">Transcription</keyword>
<dbReference type="InterPro" id="IPR029016">
    <property type="entry name" value="GAF-like_dom_sf"/>
</dbReference>
<dbReference type="InterPro" id="IPR003593">
    <property type="entry name" value="AAA+_ATPase"/>
</dbReference>
<evidence type="ECO:0000256" key="4">
    <source>
        <dbReference type="ARBA" id="ARBA00023125"/>
    </source>
</evidence>
<feature type="domain" description="Sigma-54 factor interaction" evidence="7">
    <location>
        <begin position="198"/>
        <end position="427"/>
    </location>
</feature>
<dbReference type="SMART" id="SM00065">
    <property type="entry name" value="GAF"/>
    <property type="match status" value="1"/>
</dbReference>
<dbReference type="GO" id="GO:0005524">
    <property type="term" value="F:ATP binding"/>
    <property type="evidence" value="ECO:0007669"/>
    <property type="project" value="UniProtKB-KW"/>
</dbReference>
<dbReference type="InterPro" id="IPR002078">
    <property type="entry name" value="Sigma_54_int"/>
</dbReference>
<dbReference type="Gene3D" id="3.30.450.40">
    <property type="match status" value="1"/>
</dbReference>
<evidence type="ECO:0000313" key="8">
    <source>
        <dbReference type="EMBL" id="KAF0135086.1"/>
    </source>
</evidence>
<evidence type="ECO:0000313" key="9">
    <source>
        <dbReference type="Proteomes" id="UP000488506"/>
    </source>
</evidence>
<keyword evidence="4" id="KW-0238">DNA-binding</keyword>
<gene>
    <name evidence="8" type="ORF">FD145_224</name>
</gene>
<accession>A0A833L275</accession>
<comment type="caution">
    <text evidence="8">The sequence shown here is derived from an EMBL/GenBank/DDBJ whole genome shotgun (WGS) entry which is preliminary data.</text>
</comment>
<evidence type="ECO:0000256" key="2">
    <source>
        <dbReference type="ARBA" id="ARBA00022840"/>
    </source>
</evidence>
<dbReference type="SUPFAM" id="SSF46689">
    <property type="entry name" value="Homeodomain-like"/>
    <property type="match status" value="1"/>
</dbReference>
<reference evidence="8 9" key="1">
    <citation type="submission" date="2019-12" db="EMBL/GenBank/DDBJ databases">
        <authorList>
            <person name="Wolfe R."/>
            <person name="Danczak R."/>
            <person name="Wilkins M."/>
        </authorList>
    </citation>
    <scope>NUCLEOTIDE SEQUENCE [LARGE SCALE GENOMIC DNA]</scope>
    <source>
        <strain evidence="8">X2_MaxBin.013</strain>
    </source>
</reference>
<dbReference type="Pfam" id="PF00158">
    <property type="entry name" value="Sigma54_activat"/>
    <property type="match status" value="1"/>
</dbReference>
<name>A0A833L275_UNCSA</name>
<dbReference type="InterPro" id="IPR027417">
    <property type="entry name" value="P-loop_NTPase"/>
</dbReference>
<keyword evidence="1" id="KW-0547">Nucleotide-binding</keyword>
<protein>
    <submittedName>
        <fullName evidence="8">Nif-specific regulatory protein</fullName>
    </submittedName>
</protein>
<keyword evidence="5" id="KW-0010">Activator</keyword>
<dbReference type="Pfam" id="PF01590">
    <property type="entry name" value="GAF"/>
    <property type="match status" value="1"/>
</dbReference>
<dbReference type="PROSITE" id="PS00688">
    <property type="entry name" value="SIGMA54_INTERACT_3"/>
    <property type="match status" value="1"/>
</dbReference>
<evidence type="ECO:0000256" key="6">
    <source>
        <dbReference type="ARBA" id="ARBA00023163"/>
    </source>
</evidence>
<keyword evidence="3" id="KW-0805">Transcription regulation</keyword>
<keyword evidence="2" id="KW-0067">ATP-binding</keyword>
<dbReference type="Gene3D" id="3.40.50.300">
    <property type="entry name" value="P-loop containing nucleotide triphosphate hydrolases"/>
    <property type="match status" value="1"/>
</dbReference>
<dbReference type="Proteomes" id="UP000488506">
    <property type="component" value="Unassembled WGS sequence"/>
</dbReference>
<dbReference type="SUPFAM" id="SSF55781">
    <property type="entry name" value="GAF domain-like"/>
    <property type="match status" value="1"/>
</dbReference>
<proteinExistence type="predicted"/>
<dbReference type="EMBL" id="WPAF01000002">
    <property type="protein sequence ID" value="KAF0135086.1"/>
    <property type="molecule type" value="Genomic_DNA"/>
</dbReference>
<dbReference type="PROSITE" id="PS00676">
    <property type="entry name" value="SIGMA54_INTERACT_2"/>
    <property type="match status" value="1"/>
</dbReference>
<dbReference type="GO" id="GO:0006355">
    <property type="term" value="P:regulation of DNA-templated transcription"/>
    <property type="evidence" value="ECO:0007669"/>
    <property type="project" value="InterPro"/>
</dbReference>
<dbReference type="Gene3D" id="1.10.10.60">
    <property type="entry name" value="Homeodomain-like"/>
    <property type="match status" value="1"/>
</dbReference>
<dbReference type="GO" id="GO:0043565">
    <property type="term" value="F:sequence-specific DNA binding"/>
    <property type="evidence" value="ECO:0007669"/>
    <property type="project" value="InterPro"/>
</dbReference>
<dbReference type="InterPro" id="IPR002197">
    <property type="entry name" value="HTH_Fis"/>
</dbReference>
<dbReference type="Gene3D" id="1.10.8.60">
    <property type="match status" value="1"/>
</dbReference>
<dbReference type="PROSITE" id="PS50045">
    <property type="entry name" value="SIGMA54_INTERACT_4"/>
    <property type="match status" value="1"/>
</dbReference>